<reference evidence="2 3" key="1">
    <citation type="submission" date="2019-11" db="EMBL/GenBank/DDBJ databases">
        <title>Genome sequences of 17 halophilic strains isolated from different environments.</title>
        <authorList>
            <person name="Furrow R.E."/>
        </authorList>
    </citation>
    <scope>NUCLEOTIDE SEQUENCE [LARGE SCALE GENOMIC DNA]</scope>
    <source>
        <strain evidence="2 3">22506_14_FS</strain>
    </source>
</reference>
<name>A0A845F2W8_9BACL</name>
<feature type="transmembrane region" description="Helical" evidence="1">
    <location>
        <begin position="41"/>
        <end position="64"/>
    </location>
</feature>
<dbReference type="Pfam" id="PF12650">
    <property type="entry name" value="DUF3784"/>
    <property type="match status" value="1"/>
</dbReference>
<dbReference type="AlphaFoldDB" id="A0A845F2W8"/>
<evidence type="ECO:0000256" key="1">
    <source>
        <dbReference type="SAM" id="Phobius"/>
    </source>
</evidence>
<evidence type="ECO:0000313" key="3">
    <source>
        <dbReference type="Proteomes" id="UP000447833"/>
    </source>
</evidence>
<feature type="transmembrane region" description="Helical" evidence="1">
    <location>
        <begin position="70"/>
        <end position="88"/>
    </location>
</feature>
<gene>
    <name evidence="2" type="ORF">GLW07_17415</name>
</gene>
<proteinExistence type="predicted"/>
<sequence length="95" mass="10334">MDIGLFIIGLALLLVSYLVGMKKQTWLLAGFNEKMVENKSLLGTIVGLLFFLPLGLLTIILSVVDFANEGTIIVVAMVILFGIVALLINRKLLDS</sequence>
<accession>A0A845F2W8</accession>
<dbReference type="EMBL" id="WMEY01000005">
    <property type="protein sequence ID" value="MYL65139.1"/>
    <property type="molecule type" value="Genomic_DNA"/>
</dbReference>
<keyword evidence="1" id="KW-0472">Membrane</keyword>
<dbReference type="Proteomes" id="UP000447833">
    <property type="component" value="Unassembled WGS sequence"/>
</dbReference>
<organism evidence="2 3">
    <name type="scientific">Guptibacillus hwajinpoensis</name>
    <dbReference type="NCBI Taxonomy" id="208199"/>
    <lineage>
        <taxon>Bacteria</taxon>
        <taxon>Bacillati</taxon>
        <taxon>Bacillota</taxon>
        <taxon>Bacilli</taxon>
        <taxon>Bacillales</taxon>
        <taxon>Guptibacillaceae</taxon>
        <taxon>Guptibacillus</taxon>
    </lineage>
</organism>
<feature type="transmembrane region" description="Helical" evidence="1">
    <location>
        <begin position="6"/>
        <end position="21"/>
    </location>
</feature>
<keyword evidence="1" id="KW-1133">Transmembrane helix</keyword>
<comment type="caution">
    <text evidence="2">The sequence shown here is derived from an EMBL/GenBank/DDBJ whole genome shotgun (WGS) entry which is preliminary data.</text>
</comment>
<dbReference type="InterPro" id="IPR017259">
    <property type="entry name" value="UCP037672"/>
</dbReference>
<dbReference type="RefSeq" id="WP_160920504.1">
    <property type="nucleotide sequence ID" value="NZ_WMEY01000005.1"/>
</dbReference>
<keyword evidence="1" id="KW-0812">Transmembrane</keyword>
<evidence type="ECO:0000313" key="2">
    <source>
        <dbReference type="EMBL" id="MYL65139.1"/>
    </source>
</evidence>
<protein>
    <submittedName>
        <fullName evidence="2">DUF3784 domain-containing protein</fullName>
    </submittedName>
</protein>